<dbReference type="InterPro" id="IPR003593">
    <property type="entry name" value="AAA+_ATPase"/>
</dbReference>
<gene>
    <name evidence="4" type="ORF">ACFQNG_12465</name>
</gene>
<dbReference type="EMBL" id="JBHTBW010000040">
    <property type="protein sequence ID" value="MFC7441906.1"/>
    <property type="molecule type" value="Genomic_DNA"/>
</dbReference>
<dbReference type="SMART" id="SM00382">
    <property type="entry name" value="AAA"/>
    <property type="match status" value="1"/>
</dbReference>
<evidence type="ECO:0000313" key="4">
    <source>
        <dbReference type="EMBL" id="MFC7441906.1"/>
    </source>
</evidence>
<feature type="domain" description="ABC transporter" evidence="3">
    <location>
        <begin position="2"/>
        <end position="221"/>
    </location>
</feature>
<accession>A0ABW2RMC4</accession>
<evidence type="ECO:0000313" key="5">
    <source>
        <dbReference type="Proteomes" id="UP001596500"/>
    </source>
</evidence>
<organism evidence="4 5">
    <name type="scientific">Laceyella putida</name>
    <dbReference type="NCBI Taxonomy" id="110101"/>
    <lineage>
        <taxon>Bacteria</taxon>
        <taxon>Bacillati</taxon>
        <taxon>Bacillota</taxon>
        <taxon>Bacilli</taxon>
        <taxon>Bacillales</taxon>
        <taxon>Thermoactinomycetaceae</taxon>
        <taxon>Laceyella</taxon>
    </lineage>
</organism>
<dbReference type="GO" id="GO:0005524">
    <property type="term" value="F:ATP binding"/>
    <property type="evidence" value="ECO:0007669"/>
    <property type="project" value="UniProtKB-KW"/>
</dbReference>
<dbReference type="PROSITE" id="PS50893">
    <property type="entry name" value="ABC_TRANSPORTER_2"/>
    <property type="match status" value="1"/>
</dbReference>
<sequence length="295" mass="33137">MFRLQGVTVKMGKEVALFPLTWEIRRGKIYGIVGSDGAGKTTLIKTLVGLVKPTSGQLSLDRGTRIGFVPEHFGLYEEMSIAENILFTASLNGVAADVAQERMPSLLELTGLAPYSDRLARSLSGGMKRKLAMICAMIHEPGCFILDEPTNGVDPVSRREIWQLIRTYRDKGATVIVSTQYLDEVIHCDEVLFLHQGRMLMADAPKRILEQFPYEVWALKKMRQVPLSEMREFREISGVVELFQRGTDWIAYVNGSADLRESAAQRGYRLERIPPLVEDVLIRLIKEGAIHDTTV</sequence>
<evidence type="ECO:0000256" key="1">
    <source>
        <dbReference type="ARBA" id="ARBA00022741"/>
    </source>
</evidence>
<reference evidence="5" key="1">
    <citation type="journal article" date="2019" name="Int. J. Syst. Evol. Microbiol.">
        <title>The Global Catalogue of Microorganisms (GCM) 10K type strain sequencing project: providing services to taxonomists for standard genome sequencing and annotation.</title>
        <authorList>
            <consortium name="The Broad Institute Genomics Platform"/>
            <consortium name="The Broad Institute Genome Sequencing Center for Infectious Disease"/>
            <person name="Wu L."/>
            <person name="Ma J."/>
        </authorList>
    </citation>
    <scope>NUCLEOTIDE SEQUENCE [LARGE SCALE GENOMIC DNA]</scope>
    <source>
        <strain evidence="5">CGMCC 1.12942</strain>
    </source>
</reference>
<dbReference type="Pfam" id="PF00005">
    <property type="entry name" value="ABC_tran"/>
    <property type="match status" value="1"/>
</dbReference>
<name>A0ABW2RMC4_9BACL</name>
<dbReference type="PANTHER" id="PTHR43038">
    <property type="entry name" value="ATP-BINDING CASSETTE, SUB-FAMILY H, MEMBER 1"/>
    <property type="match status" value="1"/>
</dbReference>
<keyword evidence="1" id="KW-0547">Nucleotide-binding</keyword>
<dbReference type="Proteomes" id="UP001596500">
    <property type="component" value="Unassembled WGS sequence"/>
</dbReference>
<evidence type="ECO:0000256" key="2">
    <source>
        <dbReference type="ARBA" id="ARBA00022840"/>
    </source>
</evidence>
<dbReference type="RefSeq" id="WP_379865434.1">
    <property type="nucleotide sequence ID" value="NZ_JBHTBW010000040.1"/>
</dbReference>
<dbReference type="PROSITE" id="PS00211">
    <property type="entry name" value="ABC_TRANSPORTER_1"/>
    <property type="match status" value="1"/>
</dbReference>
<dbReference type="SUPFAM" id="SSF52540">
    <property type="entry name" value="P-loop containing nucleoside triphosphate hydrolases"/>
    <property type="match status" value="1"/>
</dbReference>
<protein>
    <submittedName>
        <fullName evidence="4">ABC transporter ATP-binding protein</fullName>
    </submittedName>
</protein>
<keyword evidence="2 4" id="KW-0067">ATP-binding</keyword>
<dbReference type="InterPro" id="IPR003439">
    <property type="entry name" value="ABC_transporter-like_ATP-bd"/>
</dbReference>
<keyword evidence="5" id="KW-1185">Reference proteome</keyword>
<dbReference type="PANTHER" id="PTHR43038:SF3">
    <property type="entry name" value="ABC TRANSPORTER G FAMILY MEMBER 20 ISOFORM X1"/>
    <property type="match status" value="1"/>
</dbReference>
<dbReference type="Gene3D" id="3.40.50.300">
    <property type="entry name" value="P-loop containing nucleotide triphosphate hydrolases"/>
    <property type="match status" value="1"/>
</dbReference>
<dbReference type="InterPro" id="IPR017871">
    <property type="entry name" value="ABC_transporter-like_CS"/>
</dbReference>
<dbReference type="InterPro" id="IPR027417">
    <property type="entry name" value="P-loop_NTPase"/>
</dbReference>
<dbReference type="CDD" id="cd03230">
    <property type="entry name" value="ABC_DR_subfamily_A"/>
    <property type="match status" value="1"/>
</dbReference>
<proteinExistence type="predicted"/>
<comment type="caution">
    <text evidence="4">The sequence shown here is derived from an EMBL/GenBank/DDBJ whole genome shotgun (WGS) entry which is preliminary data.</text>
</comment>
<evidence type="ECO:0000259" key="3">
    <source>
        <dbReference type="PROSITE" id="PS50893"/>
    </source>
</evidence>